<feature type="compositionally biased region" description="Basic and acidic residues" evidence="1">
    <location>
        <begin position="103"/>
        <end position="136"/>
    </location>
</feature>
<dbReference type="OrthoDB" id="5244401at2759"/>
<feature type="compositionally biased region" description="Polar residues" evidence="1">
    <location>
        <begin position="24"/>
        <end position="34"/>
    </location>
</feature>
<proteinExistence type="predicted"/>
<feature type="region of interest" description="Disordered" evidence="1">
    <location>
        <begin position="199"/>
        <end position="245"/>
    </location>
</feature>
<organism evidence="2 3">
    <name type="scientific">Diaporthe ampelina</name>
    <dbReference type="NCBI Taxonomy" id="1214573"/>
    <lineage>
        <taxon>Eukaryota</taxon>
        <taxon>Fungi</taxon>
        <taxon>Dikarya</taxon>
        <taxon>Ascomycota</taxon>
        <taxon>Pezizomycotina</taxon>
        <taxon>Sordariomycetes</taxon>
        <taxon>Sordariomycetidae</taxon>
        <taxon>Diaporthales</taxon>
        <taxon>Diaporthaceae</taxon>
        <taxon>Diaporthe</taxon>
    </lineage>
</organism>
<reference evidence="2 3" key="1">
    <citation type="submission" date="2015-05" db="EMBL/GenBank/DDBJ databases">
        <title>Distinctive expansion of gene families associated with plant cell wall degradation and secondary metabolism in the genomes of grapevine trunk pathogens.</title>
        <authorList>
            <person name="Lawrence D.P."/>
            <person name="Travadon R."/>
            <person name="Rolshausen P.E."/>
            <person name="Baumgartner K."/>
        </authorList>
    </citation>
    <scope>NUCLEOTIDE SEQUENCE [LARGE SCALE GENOMIC DNA]</scope>
    <source>
        <strain evidence="2">DA912</strain>
    </source>
</reference>
<protein>
    <submittedName>
        <fullName evidence="2">Uncharacterized protein</fullName>
    </submittedName>
</protein>
<sequence length="327" mass="35441">MVYPQIPPPQGKSASGKSALIGPSESQEASSNARNKYDKQTKPAPHSPWDGIITDKPNFPLSEIIGLKQCNFSADFYAYARMNGRTGVIARNLIEDILKSSRAMDDFEPEQPKAEEPEARFEQRDPKGKGKAKEGNVARTVAAQSAAAGSDQAAEAEIIIQTFEQVCEELKTCLVGMDTGRYTESGRPRTRGLSRRSLAQHAPAAVAAPSSSTSSAIDPRTYCAVPRPSPSRKAAVKGMKNPNAGEPEALEEEIQRLKRLSSEWETAAGKRADDVSRERLSYSKAAKAAVDYYTLTSAYWRQPQKVPEDDGGASQLIEGAGLLAERP</sequence>
<accession>A0A0G2FUN1</accession>
<feature type="region of interest" description="Disordered" evidence="1">
    <location>
        <begin position="103"/>
        <end position="137"/>
    </location>
</feature>
<feature type="compositionally biased region" description="Pro residues" evidence="1">
    <location>
        <begin position="1"/>
        <end position="10"/>
    </location>
</feature>
<feature type="region of interest" description="Disordered" evidence="1">
    <location>
        <begin position="304"/>
        <end position="327"/>
    </location>
</feature>
<gene>
    <name evidence="2" type="ORF">UCDDA912_g02385</name>
</gene>
<reference evidence="2 3" key="2">
    <citation type="submission" date="2015-05" db="EMBL/GenBank/DDBJ databases">
        <authorList>
            <person name="Morales-Cruz A."/>
            <person name="Amrine K.C."/>
            <person name="Cantu D."/>
        </authorList>
    </citation>
    <scope>NUCLEOTIDE SEQUENCE [LARGE SCALE GENOMIC DNA]</scope>
    <source>
        <strain evidence="2">DA912</strain>
    </source>
</reference>
<dbReference type="Proteomes" id="UP000034680">
    <property type="component" value="Unassembled WGS sequence"/>
</dbReference>
<comment type="caution">
    <text evidence="2">The sequence shown here is derived from an EMBL/GenBank/DDBJ whole genome shotgun (WGS) entry which is preliminary data.</text>
</comment>
<name>A0A0G2FUN1_9PEZI</name>
<evidence type="ECO:0000313" key="3">
    <source>
        <dbReference type="Proteomes" id="UP000034680"/>
    </source>
</evidence>
<dbReference type="EMBL" id="LCUC01000081">
    <property type="protein sequence ID" value="KKY37629.1"/>
    <property type="molecule type" value="Genomic_DNA"/>
</dbReference>
<evidence type="ECO:0000256" key="1">
    <source>
        <dbReference type="SAM" id="MobiDB-lite"/>
    </source>
</evidence>
<keyword evidence="3" id="KW-1185">Reference proteome</keyword>
<dbReference type="AlphaFoldDB" id="A0A0G2FUN1"/>
<evidence type="ECO:0000313" key="2">
    <source>
        <dbReference type="EMBL" id="KKY37629.1"/>
    </source>
</evidence>
<feature type="compositionally biased region" description="Low complexity" evidence="1">
    <location>
        <begin position="199"/>
        <end position="216"/>
    </location>
</feature>
<feature type="region of interest" description="Disordered" evidence="1">
    <location>
        <begin position="1"/>
        <end position="52"/>
    </location>
</feature>